<name>A0A9N9K671_9GLOM</name>
<protein>
    <submittedName>
        <fullName evidence="2">18686_t:CDS:1</fullName>
    </submittedName>
</protein>
<gene>
    <name evidence="2" type="ORF">DERYTH_LOCUS25757</name>
</gene>
<accession>A0A9N9K671</accession>
<feature type="non-terminal residue" evidence="2">
    <location>
        <position position="83"/>
    </location>
</feature>
<sequence>MFSSILSSLSFLYNPSTSKQKPTSSDQKSISSEQNPTSSEKPILSEQISVSSLASKNFFGINSTSVKSRKIFNNYIAFGDSFS</sequence>
<dbReference type="AlphaFoldDB" id="A0A9N9K671"/>
<dbReference type="EMBL" id="CAJVPY010049823">
    <property type="protein sequence ID" value="CAG8813206.1"/>
    <property type="molecule type" value="Genomic_DNA"/>
</dbReference>
<evidence type="ECO:0000313" key="2">
    <source>
        <dbReference type="EMBL" id="CAG8813206.1"/>
    </source>
</evidence>
<dbReference type="Proteomes" id="UP000789405">
    <property type="component" value="Unassembled WGS sequence"/>
</dbReference>
<proteinExistence type="predicted"/>
<comment type="caution">
    <text evidence="2">The sequence shown here is derived from an EMBL/GenBank/DDBJ whole genome shotgun (WGS) entry which is preliminary data.</text>
</comment>
<evidence type="ECO:0000256" key="1">
    <source>
        <dbReference type="SAM" id="MobiDB-lite"/>
    </source>
</evidence>
<evidence type="ECO:0000313" key="3">
    <source>
        <dbReference type="Proteomes" id="UP000789405"/>
    </source>
</evidence>
<keyword evidence="3" id="KW-1185">Reference proteome</keyword>
<reference evidence="2" key="1">
    <citation type="submission" date="2021-06" db="EMBL/GenBank/DDBJ databases">
        <authorList>
            <person name="Kallberg Y."/>
            <person name="Tangrot J."/>
            <person name="Rosling A."/>
        </authorList>
    </citation>
    <scope>NUCLEOTIDE SEQUENCE</scope>
    <source>
        <strain evidence="2">MA453B</strain>
    </source>
</reference>
<organism evidence="2 3">
    <name type="scientific">Dentiscutata erythropus</name>
    <dbReference type="NCBI Taxonomy" id="1348616"/>
    <lineage>
        <taxon>Eukaryota</taxon>
        <taxon>Fungi</taxon>
        <taxon>Fungi incertae sedis</taxon>
        <taxon>Mucoromycota</taxon>
        <taxon>Glomeromycotina</taxon>
        <taxon>Glomeromycetes</taxon>
        <taxon>Diversisporales</taxon>
        <taxon>Gigasporaceae</taxon>
        <taxon>Dentiscutata</taxon>
    </lineage>
</organism>
<feature type="region of interest" description="Disordered" evidence="1">
    <location>
        <begin position="14"/>
        <end position="44"/>
    </location>
</feature>